<evidence type="ECO:0000313" key="1">
    <source>
        <dbReference type="EMBL" id="PYH82461.1"/>
    </source>
</evidence>
<organism evidence="1 2">
    <name type="scientific">Aspergillus uvarum CBS 121591</name>
    <dbReference type="NCBI Taxonomy" id="1448315"/>
    <lineage>
        <taxon>Eukaryota</taxon>
        <taxon>Fungi</taxon>
        <taxon>Dikarya</taxon>
        <taxon>Ascomycota</taxon>
        <taxon>Pezizomycotina</taxon>
        <taxon>Eurotiomycetes</taxon>
        <taxon>Eurotiomycetidae</taxon>
        <taxon>Eurotiales</taxon>
        <taxon>Aspergillaceae</taxon>
        <taxon>Aspergillus</taxon>
        <taxon>Aspergillus subgen. Circumdati</taxon>
    </lineage>
</organism>
<dbReference type="GeneID" id="37141999"/>
<dbReference type="RefSeq" id="XP_025492661.1">
    <property type="nucleotide sequence ID" value="XM_025639257.1"/>
</dbReference>
<accession>A0A319CFH5</accession>
<reference evidence="1 2" key="1">
    <citation type="submission" date="2016-12" db="EMBL/GenBank/DDBJ databases">
        <title>The genomes of Aspergillus section Nigri reveals drivers in fungal speciation.</title>
        <authorList>
            <consortium name="DOE Joint Genome Institute"/>
            <person name="Vesth T.C."/>
            <person name="Nybo J."/>
            <person name="Theobald S."/>
            <person name="Brandl J."/>
            <person name="Frisvad J.C."/>
            <person name="Nielsen K.F."/>
            <person name="Lyhne E.K."/>
            <person name="Kogle M.E."/>
            <person name="Kuo A."/>
            <person name="Riley R."/>
            <person name="Clum A."/>
            <person name="Nolan M."/>
            <person name="Lipzen A."/>
            <person name="Salamov A."/>
            <person name="Henrissat B."/>
            <person name="Wiebenga A."/>
            <person name="De Vries R.P."/>
            <person name="Grigoriev I.V."/>
            <person name="Mortensen U.H."/>
            <person name="Andersen M.R."/>
            <person name="Baker S.E."/>
        </authorList>
    </citation>
    <scope>NUCLEOTIDE SEQUENCE [LARGE SCALE GENOMIC DNA]</scope>
    <source>
        <strain evidence="1 2">CBS 121591</strain>
    </source>
</reference>
<keyword evidence="2" id="KW-1185">Reference proteome</keyword>
<dbReference type="Proteomes" id="UP000248340">
    <property type="component" value="Unassembled WGS sequence"/>
</dbReference>
<evidence type="ECO:0000313" key="2">
    <source>
        <dbReference type="Proteomes" id="UP000248340"/>
    </source>
</evidence>
<dbReference type="EMBL" id="KZ821695">
    <property type="protein sequence ID" value="PYH82461.1"/>
    <property type="molecule type" value="Genomic_DNA"/>
</dbReference>
<protein>
    <submittedName>
        <fullName evidence="1">Uncharacterized protein</fullName>
    </submittedName>
</protein>
<proteinExistence type="predicted"/>
<gene>
    <name evidence="1" type="ORF">BO82DRAFT_401452</name>
</gene>
<name>A0A319CFH5_9EURO</name>
<dbReference type="VEuPathDB" id="FungiDB:BO82DRAFT_401452"/>
<sequence length="248" mass="26670">MDQSIAPPGKGAATVDAEDAEDANFAGRRSGRPHPCIGSLMHLTRYRADHWLAPWVRPTSQKHSASSAVLLTDFLSLCFALWCVSSHAGANSVRLAETGVLSLLPINTRRCDRSPSMMPACIDRPSIICTLAAGGPIPLRQSAGLAIATGTGGRPTRQLVSSPDRVSLLVGRVLLTNDSALSDSFAVKERLHSRKMVESKPRLVAICAELGMASDRVHRRDPTLAGADDDHVRRRRLQPAMVGLNRVS</sequence>
<dbReference type="AlphaFoldDB" id="A0A319CFH5"/>